<dbReference type="GO" id="GO:0016491">
    <property type="term" value="F:oxidoreductase activity"/>
    <property type="evidence" value="ECO:0007669"/>
    <property type="project" value="InterPro"/>
</dbReference>
<evidence type="ECO:0000259" key="1">
    <source>
        <dbReference type="Pfam" id="PF01323"/>
    </source>
</evidence>
<dbReference type="GO" id="GO:0016853">
    <property type="term" value="F:isomerase activity"/>
    <property type="evidence" value="ECO:0007669"/>
    <property type="project" value="UniProtKB-KW"/>
</dbReference>
<reference evidence="3 4" key="1">
    <citation type="submission" date="2016-10" db="EMBL/GenBank/DDBJ databases">
        <authorList>
            <person name="Varghese N."/>
            <person name="Submissions S."/>
        </authorList>
    </citation>
    <scope>NUCLEOTIDE SEQUENCE [LARGE SCALE GENOMIC DNA]</scope>
    <source>
        <strain evidence="3 4">DSM 16525</strain>
    </source>
</reference>
<protein>
    <submittedName>
        <fullName evidence="2">DSBA oxidoreductase</fullName>
    </submittedName>
    <submittedName>
        <fullName evidence="3">Predicted dithiol-disulfide isomerase, DsbA family</fullName>
    </submittedName>
</protein>
<dbReference type="InterPro" id="IPR001853">
    <property type="entry name" value="DSBA-like_thioredoxin_dom"/>
</dbReference>
<dbReference type="EMBL" id="FOIB01000004">
    <property type="protein sequence ID" value="SEU01156.1"/>
    <property type="molecule type" value="Genomic_DNA"/>
</dbReference>
<dbReference type="SUPFAM" id="SSF52833">
    <property type="entry name" value="Thioredoxin-like"/>
    <property type="match status" value="1"/>
</dbReference>
<sequence>MSPPVSVRVWSDFVCPWCYVGLQEVKKLQKEFDIEVDWQPFFLRPETPPEGLPLPAHIREKMKDPNNPLKVRAAQAGLKMVDRDVIPSTRRAHQATEYARTQGKLEPYHAAILRRYWSEGQDLWQWETLRGAAEEVGLDADALQRAVEGGEFVKVVEDAVRAAQEMGVSAVPTFVLGERFGIQGAQDYAVFKQAMERLGAKPRATT</sequence>
<name>A0A511SYQ9_MYXFU</name>
<dbReference type="Proteomes" id="UP000321514">
    <property type="component" value="Unassembled WGS sequence"/>
</dbReference>
<dbReference type="OrthoDB" id="9799122at2"/>
<evidence type="ECO:0000313" key="4">
    <source>
        <dbReference type="Proteomes" id="UP000183760"/>
    </source>
</evidence>
<dbReference type="EMBL" id="BJXR01000020">
    <property type="protein sequence ID" value="GEN07031.1"/>
    <property type="molecule type" value="Genomic_DNA"/>
</dbReference>
<dbReference type="InterPro" id="IPR036249">
    <property type="entry name" value="Thioredoxin-like_sf"/>
</dbReference>
<dbReference type="RefSeq" id="WP_074953602.1">
    <property type="nucleotide sequence ID" value="NZ_BJXR01000020.1"/>
</dbReference>
<comment type="caution">
    <text evidence="2">The sequence shown here is derived from an EMBL/GenBank/DDBJ whole genome shotgun (WGS) entry which is preliminary data.</text>
</comment>
<dbReference type="Gene3D" id="3.40.30.10">
    <property type="entry name" value="Glutaredoxin"/>
    <property type="match status" value="1"/>
</dbReference>
<evidence type="ECO:0000313" key="5">
    <source>
        <dbReference type="Proteomes" id="UP000321514"/>
    </source>
</evidence>
<gene>
    <name evidence="2" type="ORF">MFU01_20680</name>
    <name evidence="3" type="ORF">SAMN05443572_104345</name>
</gene>
<dbReference type="STRING" id="1334629.MFUL124B02_38140"/>
<feature type="domain" description="DSBA-like thioredoxin" evidence="1">
    <location>
        <begin position="7"/>
        <end position="195"/>
    </location>
</feature>
<keyword evidence="3" id="KW-0413">Isomerase</keyword>
<dbReference type="Proteomes" id="UP000183760">
    <property type="component" value="Unassembled WGS sequence"/>
</dbReference>
<proteinExistence type="predicted"/>
<accession>A0A511SYQ9</accession>
<organism evidence="2 5">
    <name type="scientific">Myxococcus fulvus</name>
    <dbReference type="NCBI Taxonomy" id="33"/>
    <lineage>
        <taxon>Bacteria</taxon>
        <taxon>Pseudomonadati</taxon>
        <taxon>Myxococcota</taxon>
        <taxon>Myxococcia</taxon>
        <taxon>Myxococcales</taxon>
        <taxon>Cystobacterineae</taxon>
        <taxon>Myxococcaceae</taxon>
        <taxon>Myxococcus</taxon>
    </lineage>
</organism>
<dbReference type="PANTHER" id="PTHR13887">
    <property type="entry name" value="GLUTATHIONE S-TRANSFERASE KAPPA"/>
    <property type="match status" value="1"/>
</dbReference>
<dbReference type="PANTHER" id="PTHR13887:SF41">
    <property type="entry name" value="THIOREDOXIN SUPERFAMILY PROTEIN"/>
    <property type="match status" value="1"/>
</dbReference>
<evidence type="ECO:0000313" key="3">
    <source>
        <dbReference type="EMBL" id="SEU01156.1"/>
    </source>
</evidence>
<dbReference type="CDD" id="cd03024">
    <property type="entry name" value="DsbA_FrnE"/>
    <property type="match status" value="1"/>
</dbReference>
<reference evidence="2 5" key="2">
    <citation type="submission" date="2019-07" db="EMBL/GenBank/DDBJ databases">
        <title>Whole genome shotgun sequence of Myxococcus fulvus NBRC 100333.</title>
        <authorList>
            <person name="Hosoyama A."/>
            <person name="Uohara A."/>
            <person name="Ohji S."/>
            <person name="Ichikawa N."/>
        </authorList>
    </citation>
    <scope>NUCLEOTIDE SEQUENCE [LARGE SCALE GENOMIC DNA]</scope>
    <source>
        <strain evidence="2 5">NBRC 100333</strain>
    </source>
</reference>
<keyword evidence="4" id="KW-1185">Reference proteome</keyword>
<dbReference type="Pfam" id="PF01323">
    <property type="entry name" value="DSBA"/>
    <property type="match status" value="1"/>
</dbReference>
<dbReference type="AlphaFoldDB" id="A0A511SYQ9"/>
<evidence type="ECO:0000313" key="2">
    <source>
        <dbReference type="EMBL" id="GEN07031.1"/>
    </source>
</evidence>